<reference evidence="11" key="1">
    <citation type="journal article" date="2023" name="Proc. Natl. Acad. Sci. U.S.A.">
        <title>Genomic and structural basis for evolution of tropane alkaloid biosynthesis.</title>
        <authorList>
            <person name="Wanga Y.-J."/>
            <person name="Taina T."/>
            <person name="Yua J.-Y."/>
            <person name="Lia J."/>
            <person name="Xua B."/>
            <person name="Chenc J."/>
            <person name="D'Auriad J.C."/>
            <person name="Huanga J.-P."/>
            <person name="Huanga S.-X."/>
        </authorList>
    </citation>
    <scope>NUCLEOTIDE SEQUENCE [LARGE SCALE GENOMIC DNA]</scope>
    <source>
        <strain evidence="11">cv. KIB-2019</strain>
    </source>
</reference>
<evidence type="ECO:0000256" key="7">
    <source>
        <dbReference type="ARBA" id="ARBA00023157"/>
    </source>
</evidence>
<dbReference type="InterPro" id="IPR003115">
    <property type="entry name" value="ParB_N"/>
</dbReference>
<comment type="similarity">
    <text evidence="1">Belongs to the sulfiredoxin family.</text>
</comment>
<keyword evidence="11" id="KW-1185">Reference proteome</keyword>
<organism evidence="10 11">
    <name type="scientific">Anisodus acutangulus</name>
    <dbReference type="NCBI Taxonomy" id="402998"/>
    <lineage>
        <taxon>Eukaryota</taxon>
        <taxon>Viridiplantae</taxon>
        <taxon>Streptophyta</taxon>
        <taxon>Embryophyta</taxon>
        <taxon>Tracheophyta</taxon>
        <taxon>Spermatophyta</taxon>
        <taxon>Magnoliopsida</taxon>
        <taxon>eudicotyledons</taxon>
        <taxon>Gunneridae</taxon>
        <taxon>Pentapetalae</taxon>
        <taxon>asterids</taxon>
        <taxon>lamiids</taxon>
        <taxon>Solanales</taxon>
        <taxon>Solanaceae</taxon>
        <taxon>Solanoideae</taxon>
        <taxon>Hyoscyameae</taxon>
        <taxon>Anisodus</taxon>
    </lineage>
</organism>
<feature type="domain" description="ParB-like N-terminal" evidence="9">
    <location>
        <begin position="86"/>
        <end position="154"/>
    </location>
</feature>
<proteinExistence type="inferred from homology"/>
<evidence type="ECO:0000256" key="6">
    <source>
        <dbReference type="ARBA" id="ARBA00023002"/>
    </source>
</evidence>
<evidence type="ECO:0000313" key="10">
    <source>
        <dbReference type="EMBL" id="KAJ8567778.1"/>
    </source>
</evidence>
<dbReference type="GO" id="GO:0005524">
    <property type="term" value="F:ATP binding"/>
    <property type="evidence" value="ECO:0007669"/>
    <property type="project" value="UniProtKB-KW"/>
</dbReference>
<dbReference type="OrthoDB" id="10023328at2759"/>
<dbReference type="EMBL" id="JAJAGQ010000003">
    <property type="protein sequence ID" value="KAJ8567778.1"/>
    <property type="molecule type" value="Genomic_DNA"/>
</dbReference>
<dbReference type="InterPro" id="IPR036086">
    <property type="entry name" value="ParB/Sulfiredoxin_sf"/>
</dbReference>
<dbReference type="Proteomes" id="UP001152561">
    <property type="component" value="Unassembled WGS sequence"/>
</dbReference>
<gene>
    <name evidence="10" type="ORF">K7X08_019986</name>
</gene>
<evidence type="ECO:0000313" key="11">
    <source>
        <dbReference type="Proteomes" id="UP001152561"/>
    </source>
</evidence>
<dbReference type="InterPro" id="IPR016692">
    <property type="entry name" value="Sulfiredoxin"/>
</dbReference>
<dbReference type="GO" id="GO:0034599">
    <property type="term" value="P:cellular response to oxidative stress"/>
    <property type="evidence" value="ECO:0007669"/>
    <property type="project" value="TreeGrafter"/>
</dbReference>
<evidence type="ECO:0000259" key="9">
    <source>
        <dbReference type="SMART" id="SM00470"/>
    </source>
</evidence>
<comment type="caution">
    <text evidence="10">The sequence shown here is derived from an EMBL/GenBank/DDBJ whole genome shotgun (WGS) entry which is preliminary data.</text>
</comment>
<evidence type="ECO:0000256" key="1">
    <source>
        <dbReference type="ARBA" id="ARBA00009609"/>
    </source>
</evidence>
<evidence type="ECO:0000256" key="3">
    <source>
        <dbReference type="ARBA" id="ARBA00022741"/>
    </source>
</evidence>
<evidence type="ECO:0000256" key="5">
    <source>
        <dbReference type="ARBA" id="ARBA00022862"/>
    </source>
</evidence>
<sequence length="159" mass="18155">MKAEVIGGHKAWLVIEQITLVTEGPFVFVKDGELILKYHPRGTKRERMANFVVQLPNNLRLRSFTVSSSSNGVTPGVPQSVGPVILELPFDKIRRPLMRTRSNDQQKVKELMDSIKEIGHQVPDFLVSHCYEAHQQLGLPTIRCKVRRGTKETLRHHLR</sequence>
<dbReference type="GO" id="GO:0005737">
    <property type="term" value="C:cytoplasm"/>
    <property type="evidence" value="ECO:0007669"/>
    <property type="project" value="TreeGrafter"/>
</dbReference>
<dbReference type="Gene3D" id="3.90.1530.10">
    <property type="entry name" value="Conserved hypothetical protein from pyrococcus furiosus pfu- 392566-001, ParB domain"/>
    <property type="match status" value="2"/>
</dbReference>
<comment type="catalytic activity">
    <reaction evidence="8">
        <text>S-hydroxy-S-oxy-L-cysteinyl-[peroxiredoxin] + [protein]-dithiol + ATP = S-hydroxy-L-cysteinyl-[peroxiredoxin] + [protein]-disulfide + ADP + phosphate</text>
        <dbReference type="Rhea" id="RHEA:17545"/>
        <dbReference type="Rhea" id="RHEA-COMP:10593"/>
        <dbReference type="Rhea" id="RHEA-COMP:10594"/>
        <dbReference type="Rhea" id="RHEA-COMP:13681"/>
        <dbReference type="Rhea" id="RHEA-COMP:17976"/>
        <dbReference type="ChEBI" id="CHEBI:29950"/>
        <dbReference type="ChEBI" id="CHEBI:30616"/>
        <dbReference type="ChEBI" id="CHEBI:43474"/>
        <dbReference type="ChEBI" id="CHEBI:50058"/>
        <dbReference type="ChEBI" id="CHEBI:61973"/>
        <dbReference type="ChEBI" id="CHEBI:61974"/>
        <dbReference type="ChEBI" id="CHEBI:456216"/>
        <dbReference type="EC" id="1.8.98.2"/>
    </reaction>
</comment>
<evidence type="ECO:0000256" key="4">
    <source>
        <dbReference type="ARBA" id="ARBA00022840"/>
    </source>
</evidence>
<dbReference type="AlphaFoldDB" id="A0A9Q1RMH9"/>
<dbReference type="CDD" id="cd16395">
    <property type="entry name" value="Srx"/>
    <property type="match status" value="1"/>
</dbReference>
<dbReference type="PANTHER" id="PTHR21348">
    <property type="match status" value="1"/>
</dbReference>
<keyword evidence="4" id="KW-0067">ATP-binding</keyword>
<dbReference type="EC" id="1.8.98.2" evidence="2"/>
<dbReference type="SUPFAM" id="SSF110849">
    <property type="entry name" value="ParB/Sulfiredoxin"/>
    <property type="match status" value="1"/>
</dbReference>
<evidence type="ECO:0000256" key="8">
    <source>
        <dbReference type="ARBA" id="ARBA00047514"/>
    </source>
</evidence>
<dbReference type="GO" id="GO:0032542">
    <property type="term" value="F:sulfiredoxin activity"/>
    <property type="evidence" value="ECO:0007669"/>
    <property type="project" value="UniProtKB-EC"/>
</dbReference>
<keyword evidence="5" id="KW-0049">Antioxidant</keyword>
<dbReference type="PANTHER" id="PTHR21348:SF2">
    <property type="entry name" value="SULFIREDOXIN-1"/>
    <property type="match status" value="1"/>
</dbReference>
<keyword evidence="3" id="KW-0547">Nucleotide-binding</keyword>
<keyword evidence="7" id="KW-1015">Disulfide bond</keyword>
<accession>A0A9Q1RMH9</accession>
<dbReference type="SMART" id="SM00470">
    <property type="entry name" value="ParB"/>
    <property type="match status" value="1"/>
</dbReference>
<protein>
    <recommendedName>
        <fullName evidence="2">sulfiredoxin</fullName>
        <ecNumber evidence="2">1.8.98.2</ecNumber>
    </recommendedName>
</protein>
<name>A0A9Q1RMH9_9SOLA</name>
<keyword evidence="6" id="KW-0560">Oxidoreductase</keyword>
<evidence type="ECO:0000256" key="2">
    <source>
        <dbReference type="ARBA" id="ARBA00013055"/>
    </source>
</evidence>